<accession>A0ABU9UL66</accession>
<dbReference type="PANTHER" id="PTHR46637">
    <property type="entry name" value="TIS1421-TRANSPOSASE PROTEIN A"/>
    <property type="match status" value="1"/>
</dbReference>
<feature type="domain" description="Insertion element IS402-like" evidence="1">
    <location>
        <begin position="6"/>
        <end position="67"/>
    </location>
</feature>
<proteinExistence type="predicted"/>
<dbReference type="PANTHER" id="PTHR46637:SF1">
    <property type="entry name" value="BLL5188 PROTEIN"/>
    <property type="match status" value="1"/>
</dbReference>
<dbReference type="EMBL" id="JBCHKU010000001">
    <property type="protein sequence ID" value="MEM6246989.1"/>
    <property type="molecule type" value="Genomic_DNA"/>
</dbReference>
<gene>
    <name evidence="2" type="ORF">AAGS29_00005</name>
</gene>
<dbReference type="Pfam" id="PF13340">
    <property type="entry name" value="DUF4096"/>
    <property type="match status" value="1"/>
</dbReference>
<evidence type="ECO:0000259" key="1">
    <source>
        <dbReference type="Pfam" id="PF13340"/>
    </source>
</evidence>
<evidence type="ECO:0000313" key="3">
    <source>
        <dbReference type="Proteomes" id="UP001489333"/>
    </source>
</evidence>
<feature type="non-terminal residue" evidence="2">
    <location>
        <position position="67"/>
    </location>
</feature>
<comment type="caution">
    <text evidence="2">The sequence shown here is derived from an EMBL/GenBank/DDBJ whole genome shotgun (WGS) entry which is preliminary data.</text>
</comment>
<evidence type="ECO:0000313" key="2">
    <source>
        <dbReference type="EMBL" id="MEM6246989.1"/>
    </source>
</evidence>
<reference evidence="2 3" key="1">
    <citation type="submission" date="2024-04" db="EMBL/GenBank/DDBJ databases">
        <title>Novel Shewanella species isolated from Baltic Sea sediments.</title>
        <authorList>
            <person name="Martin-Rodriguez A.J."/>
            <person name="Fernandez-Juarez V."/>
            <person name="Valeriano V.D."/>
            <person name="Mihindukulasooriya I."/>
            <person name="Ceresnova L."/>
            <person name="Joffre E."/>
            <person name="Jensie-Markopoulos S."/>
            <person name="Moore E.R.B."/>
            <person name="Sjoling A."/>
        </authorList>
    </citation>
    <scope>NUCLEOTIDE SEQUENCE [LARGE SCALE GENOMIC DNA]</scope>
    <source>
        <strain evidence="2 3">VAX-SP0-0CM-1</strain>
    </source>
</reference>
<dbReference type="Proteomes" id="UP001489333">
    <property type="component" value="Unassembled WGS sequence"/>
</dbReference>
<keyword evidence="3" id="KW-1185">Reference proteome</keyword>
<dbReference type="RefSeq" id="WP_342901668.1">
    <property type="nucleotide sequence ID" value="NZ_JBCHKU010000001.1"/>
</dbReference>
<sequence length="67" mass="8372">MPRLMLTDARWEKLFHLMKSTGRVYNKPEHRQTFEGILYRLRTGIPWRDLPKEFGHWSTVFRRFHLW</sequence>
<protein>
    <submittedName>
        <fullName evidence="2">Transposase</fullName>
    </submittedName>
</protein>
<dbReference type="InterPro" id="IPR025161">
    <property type="entry name" value="IS402-like_dom"/>
</dbReference>
<dbReference type="InterPro" id="IPR052909">
    <property type="entry name" value="Transposase_6_like"/>
</dbReference>
<organism evidence="2 3">
    <name type="scientific">Shewanella vaxholmensis</name>
    <dbReference type="NCBI Taxonomy" id="3063535"/>
    <lineage>
        <taxon>Bacteria</taxon>
        <taxon>Pseudomonadati</taxon>
        <taxon>Pseudomonadota</taxon>
        <taxon>Gammaproteobacteria</taxon>
        <taxon>Alteromonadales</taxon>
        <taxon>Shewanellaceae</taxon>
        <taxon>Shewanella</taxon>
    </lineage>
</organism>
<name>A0ABU9UL66_9GAMM</name>